<comment type="similarity">
    <text evidence="2 9">Belongs to the CRISPR-associated endoribonuclease Cas2 protein family.</text>
</comment>
<evidence type="ECO:0000256" key="2">
    <source>
        <dbReference type="ARBA" id="ARBA00009959"/>
    </source>
</evidence>
<dbReference type="GO" id="GO:0043571">
    <property type="term" value="P:maintenance of CRISPR repeat elements"/>
    <property type="evidence" value="ECO:0007669"/>
    <property type="project" value="UniProtKB-UniRule"/>
</dbReference>
<dbReference type="GO" id="GO:0051607">
    <property type="term" value="P:defense response to virus"/>
    <property type="evidence" value="ECO:0007669"/>
    <property type="project" value="UniProtKB-UniRule"/>
</dbReference>
<keyword evidence="8 9" id="KW-0051">Antiviral defense</keyword>
<reference evidence="10 11" key="1">
    <citation type="journal article" date="2015" name="Genome Announc.">
        <title>Draft Genome Sequence of Filamentous Marine Cyanobacterium Lyngbya confervoides Strain BDU141951.</title>
        <authorList>
            <person name="Chandrababunaidu M.M."/>
            <person name="Sen D."/>
            <person name="Tripathy S."/>
        </authorList>
    </citation>
    <scope>NUCLEOTIDE SEQUENCE [LARGE SCALE GENOMIC DNA]</scope>
    <source>
        <strain evidence="10 11">BDU141951</strain>
    </source>
</reference>
<dbReference type="GO" id="GO:0016787">
    <property type="term" value="F:hydrolase activity"/>
    <property type="evidence" value="ECO:0007669"/>
    <property type="project" value="UniProtKB-KW"/>
</dbReference>
<name>A0ABD4T6A0_9CYAN</name>
<evidence type="ECO:0000256" key="3">
    <source>
        <dbReference type="ARBA" id="ARBA00022722"/>
    </source>
</evidence>
<keyword evidence="3 9" id="KW-0540">Nuclease</keyword>
<dbReference type="Pfam" id="PF09827">
    <property type="entry name" value="CRISPR_Cas2"/>
    <property type="match status" value="1"/>
</dbReference>
<gene>
    <name evidence="9 10" type="primary">cas2</name>
    <name evidence="10" type="ORF">QQ91_0014185</name>
</gene>
<dbReference type="PANTHER" id="PTHR34405:SF3">
    <property type="entry name" value="CRISPR-ASSOCIATED ENDORIBONUCLEASE CAS2 3"/>
    <property type="match status" value="1"/>
</dbReference>
<evidence type="ECO:0000256" key="9">
    <source>
        <dbReference type="HAMAP-Rule" id="MF_01471"/>
    </source>
</evidence>
<comment type="function">
    <text evidence="9">CRISPR (clustered regularly interspaced short palindromic repeat), is an adaptive immune system that provides protection against mobile genetic elements (viruses, transposable elements and conjugative plasmids). CRISPR clusters contain sequences complementary to antecedent mobile elements and target invading nucleic acids. CRISPR clusters are transcribed and processed into CRISPR RNA (crRNA). Functions as a ssRNA-specific endoribonuclease. Involved in the integration of spacer DNA into the CRISPR cassette.</text>
</comment>
<evidence type="ECO:0000256" key="6">
    <source>
        <dbReference type="ARBA" id="ARBA00022801"/>
    </source>
</evidence>
<dbReference type="InterPro" id="IPR019199">
    <property type="entry name" value="Virulence_VapD/CRISPR_Cas2"/>
</dbReference>
<dbReference type="GO" id="GO:0046872">
    <property type="term" value="F:metal ion binding"/>
    <property type="evidence" value="ECO:0007669"/>
    <property type="project" value="UniProtKB-UniRule"/>
</dbReference>
<dbReference type="AlphaFoldDB" id="A0ABD4T6A0"/>
<dbReference type="NCBIfam" id="TIGR01573">
    <property type="entry name" value="cas2"/>
    <property type="match status" value="1"/>
</dbReference>
<dbReference type="EC" id="3.1.-.-" evidence="9"/>
<dbReference type="GO" id="GO:0004519">
    <property type="term" value="F:endonuclease activity"/>
    <property type="evidence" value="ECO:0007669"/>
    <property type="project" value="UniProtKB-UniRule"/>
</dbReference>
<feature type="binding site" evidence="9">
    <location>
        <position position="13"/>
    </location>
    <ligand>
        <name>Mg(2+)</name>
        <dbReference type="ChEBI" id="CHEBI:18420"/>
        <note>catalytic</note>
    </ligand>
</feature>
<comment type="cofactor">
    <cofactor evidence="1 9">
        <name>Mg(2+)</name>
        <dbReference type="ChEBI" id="CHEBI:18420"/>
    </cofactor>
</comment>
<dbReference type="Proteomes" id="UP000031561">
    <property type="component" value="Unassembled WGS sequence"/>
</dbReference>
<comment type="subunit">
    <text evidence="9">Homodimer, forms a heterotetramer with a Cas1 homodimer.</text>
</comment>
<evidence type="ECO:0000313" key="11">
    <source>
        <dbReference type="Proteomes" id="UP000031561"/>
    </source>
</evidence>
<dbReference type="HAMAP" id="MF_01471">
    <property type="entry name" value="Cas2"/>
    <property type="match status" value="1"/>
</dbReference>
<proteinExistence type="inferred from homology"/>
<comment type="caution">
    <text evidence="10">The sequence shown here is derived from an EMBL/GenBank/DDBJ whole genome shotgun (WGS) entry which is preliminary data.</text>
</comment>
<dbReference type="EMBL" id="JTHE03000080">
    <property type="protein sequence ID" value="MCM1983968.1"/>
    <property type="molecule type" value="Genomic_DNA"/>
</dbReference>
<evidence type="ECO:0000313" key="10">
    <source>
        <dbReference type="EMBL" id="MCM1983968.1"/>
    </source>
</evidence>
<sequence>MAELKHDYLICYDIRCPKRWRRAYKLLKGYGGSVQLSIFRASLSQRDREKLRWELAKILKPEDDLLIVGLCHRCCERVPLYNREGVWETAQPSFRMI</sequence>
<accession>A0ABD4T6A0</accession>
<evidence type="ECO:0000256" key="5">
    <source>
        <dbReference type="ARBA" id="ARBA00022759"/>
    </source>
</evidence>
<keyword evidence="11" id="KW-1185">Reference proteome</keyword>
<protein>
    <recommendedName>
        <fullName evidence="9">CRISPR-associated endoribonuclease Cas2</fullName>
        <ecNumber evidence="9">3.1.-.-</ecNumber>
    </recommendedName>
</protein>
<evidence type="ECO:0000256" key="8">
    <source>
        <dbReference type="ARBA" id="ARBA00023118"/>
    </source>
</evidence>
<dbReference type="InterPro" id="IPR021127">
    <property type="entry name" value="CRISPR_associated_Cas2"/>
</dbReference>
<evidence type="ECO:0000256" key="7">
    <source>
        <dbReference type="ARBA" id="ARBA00022842"/>
    </source>
</evidence>
<dbReference type="Gene3D" id="3.30.70.240">
    <property type="match status" value="1"/>
</dbReference>
<evidence type="ECO:0000256" key="4">
    <source>
        <dbReference type="ARBA" id="ARBA00022723"/>
    </source>
</evidence>
<keyword evidence="5 9" id="KW-0255">Endonuclease</keyword>
<dbReference type="SUPFAM" id="SSF143430">
    <property type="entry name" value="TTP0101/SSO1404-like"/>
    <property type="match status" value="1"/>
</dbReference>
<keyword evidence="4 9" id="KW-0479">Metal-binding</keyword>
<keyword evidence="7 9" id="KW-0460">Magnesium</keyword>
<keyword evidence="6 9" id="KW-0378">Hydrolase</keyword>
<dbReference type="RefSeq" id="WP_166282810.1">
    <property type="nucleotide sequence ID" value="NZ_JTHE03000080.1"/>
</dbReference>
<dbReference type="PANTHER" id="PTHR34405">
    <property type="entry name" value="CRISPR-ASSOCIATED ENDORIBONUCLEASE CAS2"/>
    <property type="match status" value="1"/>
</dbReference>
<evidence type="ECO:0000256" key="1">
    <source>
        <dbReference type="ARBA" id="ARBA00001946"/>
    </source>
</evidence>
<organism evidence="10 11">
    <name type="scientific">Lyngbya confervoides BDU141951</name>
    <dbReference type="NCBI Taxonomy" id="1574623"/>
    <lineage>
        <taxon>Bacteria</taxon>
        <taxon>Bacillati</taxon>
        <taxon>Cyanobacteriota</taxon>
        <taxon>Cyanophyceae</taxon>
        <taxon>Oscillatoriophycideae</taxon>
        <taxon>Oscillatoriales</taxon>
        <taxon>Microcoleaceae</taxon>
        <taxon>Lyngbya</taxon>
    </lineage>
</organism>
<dbReference type="CDD" id="cd09725">
    <property type="entry name" value="Cas2_I_II_III"/>
    <property type="match status" value="1"/>
</dbReference>